<dbReference type="InterPro" id="IPR001584">
    <property type="entry name" value="Integrase_cat-core"/>
</dbReference>
<feature type="region of interest" description="Disordered" evidence="1">
    <location>
        <begin position="130"/>
        <end position="156"/>
    </location>
</feature>
<sequence>MTSVESCKTVRTTVKSRITSLINKLKTFDAKTISDEQFDKLRNKAWQLEDETERNYEDFMRASNPDGQEDVTKHYFEMQDRLTQIEEFLHTCQQRFKQEKQDSEERAKDRAEIIQREKMQIEKELEEKRIEKGLQTSSTTPQAPPAPIQRPKLPQLTLPTFDGKFEDWLPFRDRYNQAPSMSSRTSDGIISITNITSNALASIRAIDAQVDLGQLLVSRIVTRKLDPVTLERFNQSLHDRTIPKLQDLLNFLDREMLTIQPATVNPSHGEPTQPRESFVKALGLTPEKLPQKVTIEALQSMPVTTITECVSVDISSLYHTQIQYNVKAFIIKSIGGAYPQQKMDPTIWKHLPTTGLADPEYFLPQKVELLLSTDLHYEIIRSGLIRGHTGEPVAQESSLGWLVGGGASSHPVNPSCNLTDSLDAQLRRFSEVEHGPSEEVKLTQEEKLCQEHYARTTTRLPDGNYQVELPFKEATPPLGNSSSMALKRYYALEAKFSRSPNLRKAYSKAFQDLIEESHLELVPKEEIFQPAEKCYFLPHHAVYKESSTTTKLRIVFDASAKTSSGQSLNSKLMVGPVIQEDLIKILIRWRYWKVPLTADIQKMYLYILVHPKHRDYLRIYWRGKTTEPIQCYRLRKVTFGTASAPYQAVRTLHQLAHDHGGEHPKAAEVLIRDFYMDDCLSGANSTDEAIELAKELRALTMRANFNLRKWSSSDPLLLSTIPEDVRETTLPLFMDQDGSMKALGLIWSPVQDEFRFEVQTTSPLPTTKRKILSEIAKVFDPLGFLAPVTIRAKCIMQELWKCQSGWDSKVPDHLLHIWKQYREETESIKKLRPTFLQSTMEQPVPEPTNSGENLKKVFTKMKPEQLKLFLAEKRPEHQQVLLTNQIPSSMPDLHLITKRHHVTDLIIHHLHLDLKHGGANLTLSMLQRCYWVIRGRTHVRKCINRCKICVIQKGVTVQQLMADLPECRVRMSPPFTHTGVDYAGPVQIRESLRRNARTSKAYIAVFVCLCTKAVTLELVSDLTTSAFLAALTRFSCRRIKPRTIKSDNGTTFVGANRELQDLWNLMKEQQFDQDVVRVLANGGTEWTFIPPAAPHQGGLWEAAVKSAKFHLRRVIGKTILTFELYDTLLKEVEACLNSRPLCSLTSDPNDLTALTPGHFLTGQPPMAIPSPDLTHLKVNRLDRWQQQQQMKQHFWNRWHQEYLQQLQRRTKWKTKEKNVEVGYLAVIQDDQQPPQFWKLGRIEK</sequence>
<feature type="non-terminal residue" evidence="3">
    <location>
        <position position="1"/>
    </location>
</feature>
<proteinExistence type="predicted"/>
<evidence type="ECO:0000256" key="1">
    <source>
        <dbReference type="SAM" id="MobiDB-lite"/>
    </source>
</evidence>
<dbReference type="PANTHER" id="PTHR47331:SF1">
    <property type="entry name" value="GAG-LIKE PROTEIN"/>
    <property type="match status" value="1"/>
</dbReference>
<dbReference type="InterPro" id="IPR040676">
    <property type="entry name" value="DUF5641"/>
</dbReference>
<evidence type="ECO:0000259" key="2">
    <source>
        <dbReference type="PROSITE" id="PS50994"/>
    </source>
</evidence>
<dbReference type="Pfam" id="PF17921">
    <property type="entry name" value="Integrase_H2C2"/>
    <property type="match status" value="1"/>
</dbReference>
<keyword evidence="4" id="KW-1185">Reference proteome</keyword>
<gene>
    <name evidence="3" type="ORF">AFUS01_LOCUS1605</name>
</gene>
<dbReference type="InterPro" id="IPR008042">
    <property type="entry name" value="Retrotrans_Pao"/>
</dbReference>
<organism evidence="3 4">
    <name type="scientific">Allacma fusca</name>
    <dbReference type="NCBI Taxonomy" id="39272"/>
    <lineage>
        <taxon>Eukaryota</taxon>
        <taxon>Metazoa</taxon>
        <taxon>Ecdysozoa</taxon>
        <taxon>Arthropoda</taxon>
        <taxon>Hexapoda</taxon>
        <taxon>Collembola</taxon>
        <taxon>Symphypleona</taxon>
        <taxon>Sminthuridae</taxon>
        <taxon>Allacma</taxon>
    </lineage>
</organism>
<protein>
    <recommendedName>
        <fullName evidence="2">Integrase catalytic domain-containing protein</fullName>
    </recommendedName>
</protein>
<dbReference type="Proteomes" id="UP000708208">
    <property type="component" value="Unassembled WGS sequence"/>
</dbReference>
<dbReference type="OrthoDB" id="8033604at2759"/>
<dbReference type="InterPro" id="IPR041588">
    <property type="entry name" value="Integrase_H2C2"/>
</dbReference>
<dbReference type="AlphaFoldDB" id="A0A8J2NS20"/>
<dbReference type="GO" id="GO:0015074">
    <property type="term" value="P:DNA integration"/>
    <property type="evidence" value="ECO:0007669"/>
    <property type="project" value="InterPro"/>
</dbReference>
<reference evidence="3" key="1">
    <citation type="submission" date="2021-06" db="EMBL/GenBank/DDBJ databases">
        <authorList>
            <person name="Hodson N. C."/>
            <person name="Mongue J. A."/>
            <person name="Jaron S. K."/>
        </authorList>
    </citation>
    <scope>NUCLEOTIDE SEQUENCE</scope>
</reference>
<dbReference type="PROSITE" id="PS50994">
    <property type="entry name" value="INTEGRASE"/>
    <property type="match status" value="1"/>
</dbReference>
<dbReference type="CDD" id="cd01644">
    <property type="entry name" value="RT_pepA17"/>
    <property type="match status" value="1"/>
</dbReference>
<accession>A0A8J2NS20</accession>
<dbReference type="Pfam" id="PF18701">
    <property type="entry name" value="DUF5641"/>
    <property type="match status" value="1"/>
</dbReference>
<name>A0A8J2NS20_9HEXA</name>
<comment type="caution">
    <text evidence="3">The sequence shown here is derived from an EMBL/GenBank/DDBJ whole genome shotgun (WGS) entry which is preliminary data.</text>
</comment>
<feature type="domain" description="Integrase catalytic" evidence="2">
    <location>
        <begin position="970"/>
        <end position="1164"/>
    </location>
</feature>
<dbReference type="Pfam" id="PF05380">
    <property type="entry name" value="Peptidase_A17"/>
    <property type="match status" value="1"/>
</dbReference>
<evidence type="ECO:0000313" key="3">
    <source>
        <dbReference type="EMBL" id="CAG7665201.1"/>
    </source>
</evidence>
<evidence type="ECO:0000313" key="4">
    <source>
        <dbReference type="Proteomes" id="UP000708208"/>
    </source>
</evidence>
<dbReference type="PANTHER" id="PTHR47331">
    <property type="entry name" value="PHD-TYPE DOMAIN-CONTAINING PROTEIN"/>
    <property type="match status" value="1"/>
</dbReference>
<dbReference type="EMBL" id="CAJVCH010008933">
    <property type="protein sequence ID" value="CAG7665201.1"/>
    <property type="molecule type" value="Genomic_DNA"/>
</dbReference>